<dbReference type="Proteomes" id="UP000187172">
    <property type="component" value="Unassembled WGS sequence"/>
</dbReference>
<keyword evidence="3" id="KW-1185">Reference proteome</keyword>
<dbReference type="InterPro" id="IPR049293">
    <property type="entry name" value="DUF6843"/>
</dbReference>
<evidence type="ECO:0000259" key="1">
    <source>
        <dbReference type="Pfam" id="PF20862"/>
    </source>
</evidence>
<gene>
    <name evidence="2" type="ORF">BK138_26275</name>
</gene>
<organism evidence="2 3">
    <name type="scientific">Paenibacillus rhizosphaerae</name>
    <dbReference type="NCBI Taxonomy" id="297318"/>
    <lineage>
        <taxon>Bacteria</taxon>
        <taxon>Bacillati</taxon>
        <taxon>Bacillota</taxon>
        <taxon>Bacilli</taxon>
        <taxon>Bacillales</taxon>
        <taxon>Paenibacillaceae</taxon>
        <taxon>Paenibacillus</taxon>
    </lineage>
</organism>
<comment type="caution">
    <text evidence="2">The sequence shown here is derived from an EMBL/GenBank/DDBJ whole genome shotgun (WGS) entry which is preliminary data.</text>
</comment>
<sequence length="148" mass="16342">MKGLIRAYKVFIAVFAVIVVAAVVIGTRGLSGQENHTYVLPAGYTGWVAVIYNQKGYPELPKEGDAIVNRIPKNGVLKTSSAPTAGRMTFFYADDQGQRTEVRMGMIQGQHMGTDTIPRPDGTKEEKTINAFYVGTEQQYYAHLQEQP</sequence>
<proteinExistence type="predicted"/>
<name>A0A1R1EFI6_9BACL</name>
<protein>
    <recommendedName>
        <fullName evidence="1">DUF6843 domain-containing protein</fullName>
    </recommendedName>
</protein>
<dbReference type="RefSeq" id="WP_076173806.1">
    <property type="nucleotide sequence ID" value="NZ_MRTP01000010.1"/>
</dbReference>
<dbReference type="Pfam" id="PF20862">
    <property type="entry name" value="DUF6843"/>
    <property type="match status" value="1"/>
</dbReference>
<feature type="domain" description="DUF6843" evidence="1">
    <location>
        <begin position="33"/>
        <end position="138"/>
    </location>
</feature>
<reference evidence="2 3" key="1">
    <citation type="submission" date="2016-11" db="EMBL/GenBank/DDBJ databases">
        <title>Paenibacillus species isolates.</title>
        <authorList>
            <person name="Beno S.M."/>
        </authorList>
    </citation>
    <scope>NUCLEOTIDE SEQUENCE [LARGE SCALE GENOMIC DNA]</scope>
    <source>
        <strain evidence="2 3">FSL R5-0378</strain>
    </source>
</reference>
<dbReference type="AlphaFoldDB" id="A0A1R1EFI6"/>
<accession>A0A1R1EFI6</accession>
<evidence type="ECO:0000313" key="2">
    <source>
        <dbReference type="EMBL" id="OMF50519.1"/>
    </source>
</evidence>
<dbReference type="EMBL" id="MRTP01000010">
    <property type="protein sequence ID" value="OMF50519.1"/>
    <property type="molecule type" value="Genomic_DNA"/>
</dbReference>
<evidence type="ECO:0000313" key="3">
    <source>
        <dbReference type="Proteomes" id="UP000187172"/>
    </source>
</evidence>